<evidence type="ECO:0000313" key="2">
    <source>
        <dbReference type="Proteomes" id="UP000296374"/>
    </source>
</evidence>
<dbReference type="KEGG" id="plia:E4191_20590"/>
<keyword evidence="1" id="KW-0614">Plasmid</keyword>
<dbReference type="RefSeq" id="WP_139616224.1">
    <property type="nucleotide sequence ID" value="NZ_CP040763.1"/>
</dbReference>
<organism evidence="1 2">
    <name type="scientific">Paracoccus liaowanqingii</name>
    <dbReference type="NCBI Taxonomy" id="2560053"/>
    <lineage>
        <taxon>Bacteria</taxon>
        <taxon>Pseudomonadati</taxon>
        <taxon>Pseudomonadota</taxon>
        <taxon>Alphaproteobacteria</taxon>
        <taxon>Rhodobacterales</taxon>
        <taxon>Paracoccaceae</taxon>
        <taxon>Paracoccus</taxon>
    </lineage>
</organism>
<dbReference type="Proteomes" id="UP000296374">
    <property type="component" value="Plasmid unnamed4"/>
</dbReference>
<accession>A0A4Y5SUD1</accession>
<proteinExistence type="predicted"/>
<protein>
    <submittedName>
        <fullName evidence="1">Uncharacterized protein</fullName>
    </submittedName>
</protein>
<geneLocation type="plasmid" evidence="1 2">
    <name>unnamed4</name>
</geneLocation>
<dbReference type="EMBL" id="CP040763">
    <property type="protein sequence ID" value="QDA36498.1"/>
    <property type="molecule type" value="Genomic_DNA"/>
</dbReference>
<gene>
    <name evidence="1" type="ORF">E4191_20590</name>
</gene>
<evidence type="ECO:0000313" key="1">
    <source>
        <dbReference type="EMBL" id="QDA36498.1"/>
    </source>
</evidence>
<sequence length="101" mass="11411">MFKVGKEYEFIFLTCTDRGPTETGGRRWFVQAVEGTLLHLHLPASPPAAADKYLGPSHEQNMILNTASPFFHSARLTEEIDADSKRLADLAKRWRASNQHN</sequence>
<reference evidence="2" key="1">
    <citation type="submission" date="2019-05" db="EMBL/GenBank/DDBJ databases">
        <title>Tamlana fucoidanivorans sp. nov., isolated from the surface of algae collected from Fujian province in China.</title>
        <authorList>
            <person name="Li J."/>
        </authorList>
    </citation>
    <scope>NUCLEOTIDE SEQUENCE [LARGE SCALE GENOMIC DNA]</scope>
    <source>
        <strain evidence="2">2251</strain>
        <plasmid evidence="2">unnamed4</plasmid>
    </source>
</reference>
<name>A0A4Y5SUD1_9RHOB</name>
<dbReference type="AlphaFoldDB" id="A0A4Y5SUD1"/>